<reference evidence="3" key="1">
    <citation type="submission" date="2025-08" db="UniProtKB">
        <authorList>
            <consortium name="RefSeq"/>
        </authorList>
    </citation>
    <scope>IDENTIFICATION</scope>
</reference>
<name>A0A8M1KJE8_CLUHA</name>
<dbReference type="RefSeq" id="XP_042561919.1">
    <property type="nucleotide sequence ID" value="XM_042705985.1"/>
</dbReference>
<evidence type="ECO:0000313" key="2">
    <source>
        <dbReference type="Proteomes" id="UP000515152"/>
    </source>
</evidence>
<keyword evidence="2" id="KW-1185">Reference proteome</keyword>
<protein>
    <submittedName>
        <fullName evidence="3">Uncharacterized protein LOC122131081</fullName>
    </submittedName>
</protein>
<dbReference type="InterPro" id="IPR026960">
    <property type="entry name" value="RVT-Znf"/>
</dbReference>
<dbReference type="KEGG" id="char:122131081"/>
<dbReference type="GeneID" id="122131081"/>
<dbReference type="OrthoDB" id="416119at2759"/>
<proteinExistence type="predicted"/>
<organism evidence="2 3">
    <name type="scientific">Clupea harengus</name>
    <name type="common">Atlantic herring</name>
    <dbReference type="NCBI Taxonomy" id="7950"/>
    <lineage>
        <taxon>Eukaryota</taxon>
        <taxon>Metazoa</taxon>
        <taxon>Chordata</taxon>
        <taxon>Craniata</taxon>
        <taxon>Vertebrata</taxon>
        <taxon>Euteleostomi</taxon>
        <taxon>Actinopterygii</taxon>
        <taxon>Neopterygii</taxon>
        <taxon>Teleostei</taxon>
        <taxon>Clupei</taxon>
        <taxon>Clupeiformes</taxon>
        <taxon>Clupeoidei</taxon>
        <taxon>Clupeidae</taxon>
        <taxon>Clupea</taxon>
    </lineage>
</organism>
<gene>
    <name evidence="3" type="primary">LOC122131081</name>
</gene>
<feature type="domain" description="Reverse transcriptase zinc-binding" evidence="1">
    <location>
        <begin position="23"/>
        <end position="93"/>
    </location>
</feature>
<accession>A0A8M1KJE8</accession>
<evidence type="ECO:0000313" key="3">
    <source>
        <dbReference type="RefSeq" id="XP_042561919.1"/>
    </source>
</evidence>
<dbReference type="AlphaFoldDB" id="A0A8M1KJE8"/>
<evidence type="ECO:0000259" key="1">
    <source>
        <dbReference type="Pfam" id="PF13966"/>
    </source>
</evidence>
<dbReference type="Proteomes" id="UP000515152">
    <property type="component" value="Unplaced"/>
</dbReference>
<sequence length="211" mass="23807">MLVSLVQDREKVSPVPGLTTCEAKRVWRNVAHPALQNKQKDLSWMAAHEILPVRAVMHSRGMAKNPICPRSGCGKPETVRHVFWECSVAGDLWAATGPLTSPNLPAGEVRPLEYRAAVHGVGQRLESLPAADFTALWLTLNSVKAALWTSRNLLVFTYLLVFTHPLFLPHKHGLFYIHFMDFYTQAHTHPVLCIYFKKGLLKRGEKCEKEM</sequence>
<dbReference type="Pfam" id="PF13966">
    <property type="entry name" value="zf-RVT"/>
    <property type="match status" value="1"/>
</dbReference>